<protein>
    <submittedName>
        <fullName evidence="2">Uncharacterized protein</fullName>
    </submittedName>
</protein>
<name>A0AAV4ZD83_9HYPH</name>
<reference evidence="2" key="1">
    <citation type="journal article" date="2016" name="Front. Microbiol.">
        <title>Genome Sequence of the Piezophilic, Mesophilic Sulfate-Reducing Bacterium Desulfovibrio indicus J2T.</title>
        <authorList>
            <person name="Cao J."/>
            <person name="Maignien L."/>
            <person name="Shao Z."/>
            <person name="Alain K."/>
            <person name="Jebbar M."/>
        </authorList>
    </citation>
    <scope>NUCLEOTIDE SEQUENCE</scope>
    <source>
        <strain evidence="2">DSM 21893</strain>
    </source>
</reference>
<keyword evidence="3" id="KW-1185">Reference proteome</keyword>
<evidence type="ECO:0000256" key="1">
    <source>
        <dbReference type="SAM" id="MobiDB-lite"/>
    </source>
</evidence>
<sequence length="102" mass="11202">MCGWDKPHGTIDSGLLVVLMPSKAFFECLDSSLSGQEINLQGSAQRIGRVEIVAEAVMLSGQIRPFGLDPEKGFEEPEVAPHSDRKLRQRRADLRQLGGRVA</sequence>
<dbReference type="EMBL" id="BPQF01000034">
    <property type="protein sequence ID" value="GJD41960.1"/>
    <property type="molecule type" value="Genomic_DNA"/>
</dbReference>
<accession>A0AAV4ZD83</accession>
<evidence type="ECO:0000313" key="3">
    <source>
        <dbReference type="Proteomes" id="UP001055307"/>
    </source>
</evidence>
<dbReference type="AlphaFoldDB" id="A0AAV4ZD83"/>
<proteinExistence type="predicted"/>
<comment type="caution">
    <text evidence="2">The sequence shown here is derived from an EMBL/GenBank/DDBJ whole genome shotgun (WGS) entry which is preliminary data.</text>
</comment>
<feature type="compositionally biased region" description="Basic and acidic residues" evidence="1">
    <location>
        <begin position="69"/>
        <end position="88"/>
    </location>
</feature>
<reference evidence="2" key="2">
    <citation type="submission" date="2021-08" db="EMBL/GenBank/DDBJ databases">
        <authorList>
            <person name="Tani A."/>
            <person name="Ola A."/>
            <person name="Ogura Y."/>
            <person name="Katsura K."/>
            <person name="Hayashi T."/>
        </authorList>
    </citation>
    <scope>NUCLEOTIDE SEQUENCE</scope>
    <source>
        <strain evidence="2">DSM 21893</strain>
    </source>
</reference>
<gene>
    <name evidence="2" type="ORF">OICFNHDK_4451</name>
</gene>
<dbReference type="Proteomes" id="UP001055307">
    <property type="component" value="Unassembled WGS sequence"/>
</dbReference>
<organism evidence="2 3">
    <name type="scientific">Methylobacterium bullatum</name>
    <dbReference type="NCBI Taxonomy" id="570505"/>
    <lineage>
        <taxon>Bacteria</taxon>
        <taxon>Pseudomonadati</taxon>
        <taxon>Pseudomonadota</taxon>
        <taxon>Alphaproteobacteria</taxon>
        <taxon>Hyphomicrobiales</taxon>
        <taxon>Methylobacteriaceae</taxon>
        <taxon>Methylobacterium</taxon>
    </lineage>
</organism>
<feature type="region of interest" description="Disordered" evidence="1">
    <location>
        <begin position="68"/>
        <end position="88"/>
    </location>
</feature>
<evidence type="ECO:0000313" key="2">
    <source>
        <dbReference type="EMBL" id="GJD41960.1"/>
    </source>
</evidence>